<protein>
    <submittedName>
        <fullName evidence="1">DUF5797 family protein</fullName>
    </submittedName>
</protein>
<comment type="caution">
    <text evidence="1">The sequence shown here is derived from an EMBL/GenBank/DDBJ whole genome shotgun (WGS) entry which is preliminary data.</text>
</comment>
<evidence type="ECO:0000313" key="1">
    <source>
        <dbReference type="EMBL" id="MFD1511933.1"/>
    </source>
</evidence>
<organism evidence="1 2">
    <name type="scientific">Halomarina rubra</name>
    <dbReference type="NCBI Taxonomy" id="2071873"/>
    <lineage>
        <taxon>Archaea</taxon>
        <taxon>Methanobacteriati</taxon>
        <taxon>Methanobacteriota</taxon>
        <taxon>Stenosarchaea group</taxon>
        <taxon>Halobacteria</taxon>
        <taxon>Halobacteriales</taxon>
        <taxon>Natronomonadaceae</taxon>
        <taxon>Halomarina</taxon>
    </lineage>
</organism>
<dbReference type="AlphaFoldDB" id="A0ABD6AQZ6"/>
<accession>A0ABD6AQZ6</accession>
<gene>
    <name evidence="1" type="ORF">ACFSBT_01400</name>
</gene>
<dbReference type="RefSeq" id="WP_250871916.1">
    <property type="nucleotide sequence ID" value="NZ_JALXFV010000002.1"/>
</dbReference>
<dbReference type="Pfam" id="PF19110">
    <property type="entry name" value="DUF5797"/>
    <property type="match status" value="1"/>
</dbReference>
<name>A0ABD6AQZ6_9EURY</name>
<reference evidence="1 2" key="1">
    <citation type="journal article" date="2019" name="Int. J. Syst. Evol. Microbiol.">
        <title>The Global Catalogue of Microorganisms (GCM) 10K type strain sequencing project: providing services to taxonomists for standard genome sequencing and annotation.</title>
        <authorList>
            <consortium name="The Broad Institute Genomics Platform"/>
            <consortium name="The Broad Institute Genome Sequencing Center for Infectious Disease"/>
            <person name="Wu L."/>
            <person name="Ma J."/>
        </authorList>
    </citation>
    <scope>NUCLEOTIDE SEQUENCE [LARGE SCALE GENOMIC DNA]</scope>
    <source>
        <strain evidence="1 2">CGMCC 1.12563</strain>
    </source>
</reference>
<proteinExistence type="predicted"/>
<evidence type="ECO:0000313" key="2">
    <source>
        <dbReference type="Proteomes" id="UP001597187"/>
    </source>
</evidence>
<dbReference type="Proteomes" id="UP001597187">
    <property type="component" value="Unassembled WGS sequence"/>
</dbReference>
<dbReference type="EMBL" id="JBHUDC010000002">
    <property type="protein sequence ID" value="MFD1511933.1"/>
    <property type="molecule type" value="Genomic_DNA"/>
</dbReference>
<dbReference type="InterPro" id="IPR043815">
    <property type="entry name" value="DUF5797"/>
</dbReference>
<sequence>MSLSDDAQDRLRDIVELQPTKNKELQERWEMDSGSEVHQYLESELKQYYFRDENSLIRATQEAAALLGIETDAEAIRVPDLQVRITEVLAGPDEEPQSVVGVFHDVEATGIETDVDAVRSGLRSLQDKGIVEVVQETVPTFRLTNDREELAIEPLDADD</sequence>
<keyword evidence="2" id="KW-1185">Reference proteome</keyword>